<evidence type="ECO:0000313" key="14">
    <source>
        <dbReference type="Proteomes" id="UP000010796"/>
    </source>
</evidence>
<dbReference type="HOGENOM" id="CLU_004542_5_1_10"/>
<dbReference type="SMART" id="SM01217">
    <property type="entry name" value="Fn3_like"/>
    <property type="match status" value="1"/>
</dbReference>
<keyword evidence="8 10" id="KW-0326">Glycosidase</keyword>
<evidence type="ECO:0000256" key="1">
    <source>
        <dbReference type="ARBA" id="ARBA00000448"/>
    </source>
</evidence>
<comment type="similarity">
    <text evidence="3 10">Belongs to the glycosyl hydrolase 3 family.</text>
</comment>
<sequence length="766" mass="84439">MKKYILFLMAIGGLMMAFKPSGKTPPPHHTDPYTQKADSVLALMTLEEKIGQLNLPAAGDFTTGQASSSNIAEKIKAGKVGGLFNIKTVQKIRDVQRVAVEESRLGIPLLFGMDVIHGYETIFPIPLGLSSTWDMELIKKSAQLAAKEASADGINWTFSPMTDISRDPRWGRVSEGSGEDPYLGAQIAKAMVEGYQGDDLSLSHTLMACVKHFALYGAPEAGRDYNTVDMSRQRMYNEYFPPYKAAVDAGVGTVMTAFNEVEGIPASANKWLMTEVLRNQWGFDGFVVTDYTAINEMTAHGIGDLKTVSAKALKAGVDMDMVGEGFLSTLKASLEEGTITETQIDEACRRILVAKFKLGLFEDPYRYCDAERAETEIFNAENRQLSREIAAQSFVLMKNEGQVLPLKKTGTIALIGPMADNAENMTGTWSVAGRFKESISLKQGIQHAVGDQVKIIEARGANIVADSLLESRVSVFGKPTYRDQRPEEELIEEALEAAKAADVIVAAMGESAEMSGESSSRSTIELPENQRRLLKALAKTGKPVVMVLFSGRPLAIQWEAEHIPSILNVWFGGSEAGDAIADVLFGEVNPSGKLTMTFPQNTGQIPLYYNHKNTGRPLPEGQWFQKFRSNFLDVPNAPLFPFGYGLSYTEFDYGDITLSTEKLSGHQTLYATITLTNAGRFDGKEVVQLYVRDMVGSMTRPVKELKGFQKVFLKAGETKEVTFELTQEDLKFYNHDLDFVFEPGEFEIMIGTNSHDVSSMKVNWEE</sequence>
<evidence type="ECO:0000256" key="2">
    <source>
        <dbReference type="ARBA" id="ARBA00004418"/>
    </source>
</evidence>
<dbReference type="PANTHER" id="PTHR30620:SF16">
    <property type="entry name" value="LYSOSOMAL BETA GLUCOSIDASE"/>
    <property type="match status" value="1"/>
</dbReference>
<dbReference type="OrthoDB" id="9805821at2"/>
<dbReference type="STRING" id="926556.Echvi_2491"/>
<evidence type="ECO:0000256" key="11">
    <source>
        <dbReference type="SAM" id="SignalP"/>
    </source>
</evidence>
<dbReference type="FunFam" id="3.20.20.300:FF:000005">
    <property type="entry name" value="Periplasmic beta-glucosidase"/>
    <property type="match status" value="1"/>
</dbReference>
<keyword evidence="14" id="KW-1185">Reference proteome</keyword>
<keyword evidence="7 10" id="KW-0378">Hydrolase</keyword>
<name>L0G0B8_ECHVK</name>
<dbReference type="Proteomes" id="UP000010796">
    <property type="component" value="Chromosome"/>
</dbReference>
<dbReference type="InterPro" id="IPR001764">
    <property type="entry name" value="Glyco_hydro_3_N"/>
</dbReference>
<dbReference type="PATRIC" id="fig|926556.3.peg.2626"/>
<dbReference type="GO" id="GO:0009251">
    <property type="term" value="P:glucan catabolic process"/>
    <property type="evidence" value="ECO:0007669"/>
    <property type="project" value="TreeGrafter"/>
</dbReference>
<dbReference type="EC" id="3.2.1.21" evidence="4"/>
<dbReference type="InterPro" id="IPR019800">
    <property type="entry name" value="Glyco_hydro_3_AS"/>
</dbReference>
<dbReference type="InterPro" id="IPR017853">
    <property type="entry name" value="GH"/>
</dbReference>
<dbReference type="InterPro" id="IPR002772">
    <property type="entry name" value="Glyco_hydro_3_C"/>
</dbReference>
<dbReference type="PROSITE" id="PS00775">
    <property type="entry name" value="GLYCOSYL_HYDROL_F3"/>
    <property type="match status" value="1"/>
</dbReference>
<dbReference type="InterPro" id="IPR013783">
    <property type="entry name" value="Ig-like_fold"/>
</dbReference>
<proteinExistence type="inferred from homology"/>
<dbReference type="PRINTS" id="PR00133">
    <property type="entry name" value="GLHYDRLASE3"/>
</dbReference>
<dbReference type="Pfam" id="PF14310">
    <property type="entry name" value="Fn3-like"/>
    <property type="match status" value="1"/>
</dbReference>
<dbReference type="PANTHER" id="PTHR30620">
    <property type="entry name" value="PERIPLASMIC BETA-GLUCOSIDASE-RELATED"/>
    <property type="match status" value="1"/>
</dbReference>
<feature type="chain" id="PRO_5003942969" description="Periplasmic beta-glucosidase" evidence="11">
    <location>
        <begin position="18"/>
        <end position="766"/>
    </location>
</feature>
<dbReference type="InterPro" id="IPR026891">
    <property type="entry name" value="Fn3-like"/>
</dbReference>
<reference evidence="14" key="1">
    <citation type="submission" date="2012-02" db="EMBL/GenBank/DDBJ databases">
        <title>The complete genome of Echinicola vietnamensis DSM 17526.</title>
        <authorList>
            <person name="Lucas S."/>
            <person name="Copeland A."/>
            <person name="Lapidus A."/>
            <person name="Glavina del Rio T."/>
            <person name="Dalin E."/>
            <person name="Tice H."/>
            <person name="Bruce D."/>
            <person name="Goodwin L."/>
            <person name="Pitluck S."/>
            <person name="Peters L."/>
            <person name="Ovchinnikova G."/>
            <person name="Teshima H."/>
            <person name="Kyrpides N."/>
            <person name="Mavromatis K."/>
            <person name="Ivanova N."/>
            <person name="Brettin T."/>
            <person name="Detter J.C."/>
            <person name="Han C."/>
            <person name="Larimer F."/>
            <person name="Land M."/>
            <person name="Hauser L."/>
            <person name="Markowitz V."/>
            <person name="Cheng J.-F."/>
            <person name="Hugenholtz P."/>
            <person name="Woyke T."/>
            <person name="Wu D."/>
            <person name="Brambilla E."/>
            <person name="Klenk H.-P."/>
            <person name="Eisen J.A."/>
        </authorList>
    </citation>
    <scope>NUCLEOTIDE SEQUENCE [LARGE SCALE GENOMIC DNA]</scope>
    <source>
        <strain evidence="14">DSM 17526 / LMG 23754 / KMM 6221</strain>
    </source>
</reference>
<keyword evidence="5 11" id="KW-0732">Signal</keyword>
<organism evidence="13 14">
    <name type="scientific">Echinicola vietnamensis (strain DSM 17526 / LMG 23754 / KMM 6221)</name>
    <dbReference type="NCBI Taxonomy" id="926556"/>
    <lineage>
        <taxon>Bacteria</taxon>
        <taxon>Pseudomonadati</taxon>
        <taxon>Bacteroidota</taxon>
        <taxon>Cytophagia</taxon>
        <taxon>Cytophagales</taxon>
        <taxon>Cyclobacteriaceae</taxon>
        <taxon>Echinicola</taxon>
    </lineage>
</organism>
<dbReference type="AlphaFoldDB" id="L0G0B8"/>
<gene>
    <name evidence="13" type="ordered locus">Echvi_2491</name>
</gene>
<dbReference type="GO" id="GO:0008422">
    <property type="term" value="F:beta-glucosidase activity"/>
    <property type="evidence" value="ECO:0007669"/>
    <property type="project" value="UniProtKB-EC"/>
</dbReference>
<evidence type="ECO:0000256" key="10">
    <source>
        <dbReference type="RuleBase" id="RU361161"/>
    </source>
</evidence>
<evidence type="ECO:0000259" key="12">
    <source>
        <dbReference type="SMART" id="SM01217"/>
    </source>
</evidence>
<accession>L0G0B8</accession>
<dbReference type="FunFam" id="3.40.50.1700:FF:000004">
    <property type="entry name" value="Periplasmic beta-glucosidase"/>
    <property type="match status" value="1"/>
</dbReference>
<comment type="subcellular location">
    <subcellularLocation>
        <location evidence="2">Periplasm</location>
    </subcellularLocation>
</comment>
<dbReference type="FunFam" id="2.60.40.10:FF:000495">
    <property type="entry name" value="Periplasmic beta-glucosidase"/>
    <property type="match status" value="1"/>
</dbReference>
<evidence type="ECO:0000256" key="5">
    <source>
        <dbReference type="ARBA" id="ARBA00022729"/>
    </source>
</evidence>
<dbReference type="Pfam" id="PF01915">
    <property type="entry name" value="Glyco_hydro_3_C"/>
    <property type="match status" value="1"/>
</dbReference>
<evidence type="ECO:0000313" key="13">
    <source>
        <dbReference type="EMBL" id="AGA78738.1"/>
    </source>
</evidence>
<dbReference type="Pfam" id="PF00933">
    <property type="entry name" value="Glyco_hydro_3"/>
    <property type="match status" value="1"/>
</dbReference>
<dbReference type="NCBIfam" id="NF011678">
    <property type="entry name" value="PRK15098.1"/>
    <property type="match status" value="1"/>
</dbReference>
<evidence type="ECO:0000256" key="9">
    <source>
        <dbReference type="ARBA" id="ARBA00067498"/>
    </source>
</evidence>
<dbReference type="eggNOG" id="COG1472">
    <property type="taxonomic scope" value="Bacteria"/>
</dbReference>
<feature type="domain" description="Fibronectin type III-like" evidence="12">
    <location>
        <begin position="685"/>
        <end position="754"/>
    </location>
</feature>
<dbReference type="SUPFAM" id="SSF52279">
    <property type="entry name" value="Beta-D-glucan exohydrolase, C-terminal domain"/>
    <property type="match status" value="1"/>
</dbReference>
<evidence type="ECO:0000256" key="7">
    <source>
        <dbReference type="ARBA" id="ARBA00022801"/>
    </source>
</evidence>
<evidence type="ECO:0000256" key="6">
    <source>
        <dbReference type="ARBA" id="ARBA00022764"/>
    </source>
</evidence>
<dbReference type="InterPro" id="IPR036962">
    <property type="entry name" value="Glyco_hydro_3_N_sf"/>
</dbReference>
<dbReference type="InterPro" id="IPR051915">
    <property type="entry name" value="Cellulose_Degrad_GH3"/>
</dbReference>
<keyword evidence="6" id="KW-0574">Periplasm</keyword>
<protein>
    <recommendedName>
        <fullName evidence="9">Periplasmic beta-glucosidase</fullName>
        <ecNumber evidence="4">3.2.1.21</ecNumber>
    </recommendedName>
</protein>
<dbReference type="Gene3D" id="2.60.40.10">
    <property type="entry name" value="Immunoglobulins"/>
    <property type="match status" value="1"/>
</dbReference>
<dbReference type="EMBL" id="CP003346">
    <property type="protein sequence ID" value="AGA78738.1"/>
    <property type="molecule type" value="Genomic_DNA"/>
</dbReference>
<dbReference type="Gene3D" id="3.20.20.300">
    <property type="entry name" value="Glycoside hydrolase, family 3, N-terminal domain"/>
    <property type="match status" value="1"/>
</dbReference>
<dbReference type="KEGG" id="evi:Echvi_2491"/>
<evidence type="ECO:0000256" key="8">
    <source>
        <dbReference type="ARBA" id="ARBA00023295"/>
    </source>
</evidence>
<comment type="catalytic activity">
    <reaction evidence="1">
        <text>Hydrolysis of terminal, non-reducing beta-D-glucosyl residues with release of beta-D-glucose.</text>
        <dbReference type="EC" id="3.2.1.21"/>
    </reaction>
</comment>
<evidence type="ECO:0000256" key="3">
    <source>
        <dbReference type="ARBA" id="ARBA00005336"/>
    </source>
</evidence>
<feature type="signal peptide" evidence="11">
    <location>
        <begin position="1"/>
        <end position="17"/>
    </location>
</feature>
<evidence type="ECO:0000256" key="4">
    <source>
        <dbReference type="ARBA" id="ARBA00012744"/>
    </source>
</evidence>
<dbReference type="Gene3D" id="3.40.50.1700">
    <property type="entry name" value="Glycoside hydrolase family 3 C-terminal domain"/>
    <property type="match status" value="1"/>
</dbReference>
<dbReference type="RefSeq" id="WP_015266294.1">
    <property type="nucleotide sequence ID" value="NC_019904.1"/>
</dbReference>
<dbReference type="GO" id="GO:0042597">
    <property type="term" value="C:periplasmic space"/>
    <property type="evidence" value="ECO:0007669"/>
    <property type="project" value="UniProtKB-SubCell"/>
</dbReference>
<dbReference type="SUPFAM" id="SSF51445">
    <property type="entry name" value="(Trans)glycosidases"/>
    <property type="match status" value="1"/>
</dbReference>
<dbReference type="InterPro" id="IPR036881">
    <property type="entry name" value="Glyco_hydro_3_C_sf"/>
</dbReference>